<accession>A0A2H3C8G6</accession>
<dbReference type="EMBL" id="KZ293781">
    <property type="protein sequence ID" value="PBK79371.1"/>
    <property type="molecule type" value="Genomic_DNA"/>
</dbReference>
<protein>
    <submittedName>
        <fullName evidence="1">Uncharacterized protein</fullName>
    </submittedName>
</protein>
<dbReference type="Proteomes" id="UP000217790">
    <property type="component" value="Unassembled WGS sequence"/>
</dbReference>
<dbReference type="AlphaFoldDB" id="A0A2H3C8G6"/>
<name>A0A2H3C8G6_ARMGA</name>
<evidence type="ECO:0000313" key="2">
    <source>
        <dbReference type="Proteomes" id="UP000217790"/>
    </source>
</evidence>
<evidence type="ECO:0000313" key="1">
    <source>
        <dbReference type="EMBL" id="PBK79371.1"/>
    </source>
</evidence>
<proteinExistence type="predicted"/>
<sequence length="217" mass="25401">MKKTFSEMKGICQRDPMRTKGRVMQCPLSMPPLLTSAPFPHLLIQSQIWTPVPQNLGATTLGVLETVAIANQVKEILRMKHPLHHVLLLQVRPLLQIHQTPIPIAKMMMMIEIDEVDKEILAQEENEVQEETLAQETEQESEVKHLARLGGRMQEYLGQWLWRGLREDSEIYSWFSTLPEMDQEYMRRNVMNFVNVIKEDFLGDQWQFLMNDVFEVQ</sequence>
<keyword evidence="2" id="KW-1185">Reference proteome</keyword>
<dbReference type="OrthoDB" id="3061185at2759"/>
<dbReference type="InParanoid" id="A0A2H3C8G6"/>
<gene>
    <name evidence="1" type="ORF">ARMGADRAFT_1040862</name>
</gene>
<dbReference type="STRING" id="47427.A0A2H3C8G6"/>
<reference evidence="2" key="1">
    <citation type="journal article" date="2017" name="Nat. Ecol. Evol.">
        <title>Genome expansion and lineage-specific genetic innovations in the forest pathogenic fungi Armillaria.</title>
        <authorList>
            <person name="Sipos G."/>
            <person name="Prasanna A.N."/>
            <person name="Walter M.C."/>
            <person name="O'Connor E."/>
            <person name="Balint B."/>
            <person name="Krizsan K."/>
            <person name="Kiss B."/>
            <person name="Hess J."/>
            <person name="Varga T."/>
            <person name="Slot J."/>
            <person name="Riley R."/>
            <person name="Boka B."/>
            <person name="Rigling D."/>
            <person name="Barry K."/>
            <person name="Lee J."/>
            <person name="Mihaltcheva S."/>
            <person name="LaButti K."/>
            <person name="Lipzen A."/>
            <person name="Waldron R."/>
            <person name="Moloney N.M."/>
            <person name="Sperisen C."/>
            <person name="Kredics L."/>
            <person name="Vagvoelgyi C."/>
            <person name="Patrignani A."/>
            <person name="Fitzpatrick D."/>
            <person name="Nagy I."/>
            <person name="Doyle S."/>
            <person name="Anderson J.B."/>
            <person name="Grigoriev I.V."/>
            <person name="Gueldener U."/>
            <person name="Muensterkoetter M."/>
            <person name="Nagy L.G."/>
        </authorList>
    </citation>
    <scope>NUCLEOTIDE SEQUENCE [LARGE SCALE GENOMIC DNA]</scope>
    <source>
        <strain evidence="2">Ar21-2</strain>
    </source>
</reference>
<organism evidence="1 2">
    <name type="scientific">Armillaria gallica</name>
    <name type="common">Bulbous honey fungus</name>
    <name type="synonym">Armillaria bulbosa</name>
    <dbReference type="NCBI Taxonomy" id="47427"/>
    <lineage>
        <taxon>Eukaryota</taxon>
        <taxon>Fungi</taxon>
        <taxon>Dikarya</taxon>
        <taxon>Basidiomycota</taxon>
        <taxon>Agaricomycotina</taxon>
        <taxon>Agaricomycetes</taxon>
        <taxon>Agaricomycetidae</taxon>
        <taxon>Agaricales</taxon>
        <taxon>Marasmiineae</taxon>
        <taxon>Physalacriaceae</taxon>
        <taxon>Armillaria</taxon>
    </lineage>
</organism>